<dbReference type="Gene3D" id="3.30.2350.10">
    <property type="entry name" value="Pseudouridine synthase"/>
    <property type="match status" value="1"/>
</dbReference>
<dbReference type="GO" id="GO:0003723">
    <property type="term" value="F:RNA binding"/>
    <property type="evidence" value="ECO:0007669"/>
    <property type="project" value="UniProtKB-KW"/>
</dbReference>
<gene>
    <name evidence="4" type="ORF">BB561_000734</name>
</gene>
<dbReference type="AlphaFoldDB" id="A0A2T9YXV9"/>
<dbReference type="InterPro" id="IPR050188">
    <property type="entry name" value="RluA_PseudoU_synthase"/>
</dbReference>
<dbReference type="PANTHER" id="PTHR21600:SF40">
    <property type="entry name" value="PSEUDOURIDYLATE SYNTHASE RPUSD2"/>
    <property type="match status" value="1"/>
</dbReference>
<feature type="domain" description="Pseudouridine synthase RsuA/RluA-like" evidence="3">
    <location>
        <begin position="241"/>
        <end position="387"/>
    </location>
</feature>
<organism evidence="4 5">
    <name type="scientific">Smittium simulii</name>
    <dbReference type="NCBI Taxonomy" id="133385"/>
    <lineage>
        <taxon>Eukaryota</taxon>
        <taxon>Fungi</taxon>
        <taxon>Fungi incertae sedis</taxon>
        <taxon>Zoopagomycota</taxon>
        <taxon>Kickxellomycotina</taxon>
        <taxon>Harpellomycetes</taxon>
        <taxon>Harpellales</taxon>
        <taxon>Legeriomycetaceae</taxon>
        <taxon>Smittium</taxon>
    </lineage>
</organism>
<dbReference type="GO" id="GO:0009982">
    <property type="term" value="F:pseudouridine synthase activity"/>
    <property type="evidence" value="ECO:0007669"/>
    <property type="project" value="InterPro"/>
</dbReference>
<dbReference type="InterPro" id="IPR020103">
    <property type="entry name" value="PsdUridine_synth_cat_dom_sf"/>
</dbReference>
<dbReference type="CDD" id="cd02557">
    <property type="entry name" value="PseudoU_synth_ScRIB2"/>
    <property type="match status" value="1"/>
</dbReference>
<evidence type="ECO:0000313" key="5">
    <source>
        <dbReference type="Proteomes" id="UP000245383"/>
    </source>
</evidence>
<dbReference type="InterPro" id="IPR006145">
    <property type="entry name" value="PsdUridine_synth_RsuA/RluA"/>
</dbReference>
<comment type="caution">
    <text evidence="4">The sequence shown here is derived from an EMBL/GenBank/DDBJ whole genome shotgun (WGS) entry which is preliminary data.</text>
</comment>
<reference evidence="4 5" key="1">
    <citation type="journal article" date="2018" name="MBio">
        <title>Comparative Genomics Reveals the Core Gene Toolbox for the Fungus-Insect Symbiosis.</title>
        <authorList>
            <person name="Wang Y."/>
            <person name="Stata M."/>
            <person name="Wang W."/>
            <person name="Stajich J.E."/>
            <person name="White M.M."/>
            <person name="Moncalvo J.M."/>
        </authorList>
    </citation>
    <scope>NUCLEOTIDE SEQUENCE [LARGE SCALE GENOMIC DNA]</scope>
    <source>
        <strain evidence="4 5">SWE-8-4</strain>
    </source>
</reference>
<evidence type="ECO:0000256" key="2">
    <source>
        <dbReference type="PROSITE-ProRule" id="PRU00182"/>
    </source>
</evidence>
<dbReference type="Pfam" id="PF00849">
    <property type="entry name" value="PseudoU_synth_2"/>
    <property type="match status" value="1"/>
</dbReference>
<dbReference type="Proteomes" id="UP000245383">
    <property type="component" value="Unassembled WGS sequence"/>
</dbReference>
<keyword evidence="2" id="KW-0694">RNA-binding</keyword>
<accession>A0A2T9YXV9</accession>
<dbReference type="PROSITE" id="PS50889">
    <property type="entry name" value="S4"/>
    <property type="match status" value="1"/>
</dbReference>
<dbReference type="NCBIfam" id="TIGR00005">
    <property type="entry name" value="rluA_subfam"/>
    <property type="match status" value="1"/>
</dbReference>
<dbReference type="GO" id="GO:0000455">
    <property type="term" value="P:enzyme-directed rRNA pseudouridine synthesis"/>
    <property type="evidence" value="ECO:0007669"/>
    <property type="project" value="TreeGrafter"/>
</dbReference>
<dbReference type="STRING" id="133385.A0A2T9YXV9"/>
<proteinExistence type="predicted"/>
<dbReference type="OrthoDB" id="424794at2759"/>
<protein>
    <recommendedName>
        <fullName evidence="3">Pseudouridine synthase RsuA/RluA-like domain-containing protein</fullName>
    </recommendedName>
</protein>
<evidence type="ECO:0000313" key="4">
    <source>
        <dbReference type="EMBL" id="PVU97157.1"/>
    </source>
</evidence>
<feature type="active site" evidence="1">
    <location>
        <position position="282"/>
    </location>
</feature>
<dbReference type="InterPro" id="IPR006225">
    <property type="entry name" value="PsdUridine_synth_RluC/D"/>
</dbReference>
<evidence type="ECO:0000256" key="1">
    <source>
        <dbReference type="PIRSR" id="PIRSR606225-1"/>
    </source>
</evidence>
<sequence length="568" mass="64122">MSTSPLATQEKPPKPPSDCGLPGVYYIPAFPITLQKNTLSSIFENLEQKLKSTKPFIHHLEPESNALDHFKKRKTSKDSEGVNINNSKDYKPVNINYSKATTNTKNHICSDNSKTCVATRSDALKNSEISEMSFPVYTFQNGLRKVAPYWFTYNAYAKQRWFDRTIVEVYSSEFKGKDAEYYSNAIQKGSIKVNGQEVSLEYKIKNGDLITHYVHRHEPPVIAHKVKVLGLADIGDSSKLLGIEKPVGIPVHPISRYNYNSVVEILKHENGIKDAHPGNRLDRLVSGVMVMPTSKIAAQLLSEQMSANKIKKVYVCRVLGDFPHETPIVCEAPIRTIAHKLSLNYVDFDYGKQCSTQFTKIYSDGNTSVLLCKPITGRTHQIRVHLQYLGYPIANDPIYCNPSVWGKGLGTRGKLPQTSKDKIENELKFSMSGHTLPHEKLEIDSNNKLETAHSLNNTTLLNTQNSQFARFQPLQNNITDVQKDEKSMQSSNGSEELDPEKCVECGYQTPKRLMGGADIGIWLHALSYSGPSWHFETEMPVWAKRSYSIKLPETILEAKEYIQKYLNE</sequence>
<dbReference type="SUPFAM" id="SSF55120">
    <property type="entry name" value="Pseudouridine synthase"/>
    <property type="match status" value="1"/>
</dbReference>
<dbReference type="PANTHER" id="PTHR21600">
    <property type="entry name" value="MITOCHONDRIAL RNA PSEUDOURIDINE SYNTHASE"/>
    <property type="match status" value="1"/>
</dbReference>
<keyword evidence="5" id="KW-1185">Reference proteome</keyword>
<evidence type="ECO:0000259" key="3">
    <source>
        <dbReference type="Pfam" id="PF00849"/>
    </source>
</evidence>
<dbReference type="EMBL" id="MBFR01000017">
    <property type="protein sequence ID" value="PVU97157.1"/>
    <property type="molecule type" value="Genomic_DNA"/>
</dbReference>
<name>A0A2T9YXV9_9FUNG</name>